<dbReference type="HOGENOM" id="CLU_1654415_0_0_1"/>
<keyword evidence="2" id="KW-1185">Reference proteome</keyword>
<dbReference type="Proteomes" id="UP000007266">
    <property type="component" value="Linkage group 2"/>
</dbReference>
<protein>
    <submittedName>
        <fullName evidence="1">Uncharacterized protein</fullName>
    </submittedName>
</protein>
<sequence length="160" mass="19282">MEKQLINQKNLEIIDTKSLSELKDEHFRLSRELEEREIRFVQLSQREEILKKQELLLKKQAHDLNESITSKHVALENVQRQTEEIVKEFITQVNTALDKNKHMFETKEETAERKRKMRKEREERRQTYLKLKGEVGALLLFKEYQECVIAELERVEAPYN</sequence>
<dbReference type="EMBL" id="KQ971316">
    <property type="protein sequence ID" value="EEZ98773.1"/>
    <property type="molecule type" value="Genomic_DNA"/>
</dbReference>
<organism evidence="1 2">
    <name type="scientific">Tribolium castaneum</name>
    <name type="common">Red flour beetle</name>
    <dbReference type="NCBI Taxonomy" id="7070"/>
    <lineage>
        <taxon>Eukaryota</taxon>
        <taxon>Metazoa</taxon>
        <taxon>Ecdysozoa</taxon>
        <taxon>Arthropoda</taxon>
        <taxon>Hexapoda</taxon>
        <taxon>Insecta</taxon>
        <taxon>Pterygota</taxon>
        <taxon>Neoptera</taxon>
        <taxon>Endopterygota</taxon>
        <taxon>Coleoptera</taxon>
        <taxon>Polyphaga</taxon>
        <taxon>Cucujiformia</taxon>
        <taxon>Tenebrionidae</taxon>
        <taxon>Tenebrionidae incertae sedis</taxon>
        <taxon>Tribolium</taxon>
    </lineage>
</organism>
<dbReference type="AlphaFoldDB" id="D6WC77"/>
<reference evidence="1 2" key="1">
    <citation type="journal article" date="2008" name="Nature">
        <title>The genome of the model beetle and pest Tribolium castaneum.</title>
        <authorList>
            <consortium name="Tribolium Genome Sequencing Consortium"/>
            <person name="Richards S."/>
            <person name="Gibbs R.A."/>
            <person name="Weinstock G.M."/>
            <person name="Brown S.J."/>
            <person name="Denell R."/>
            <person name="Beeman R.W."/>
            <person name="Gibbs R."/>
            <person name="Beeman R.W."/>
            <person name="Brown S.J."/>
            <person name="Bucher G."/>
            <person name="Friedrich M."/>
            <person name="Grimmelikhuijzen C.J."/>
            <person name="Klingler M."/>
            <person name="Lorenzen M."/>
            <person name="Richards S."/>
            <person name="Roth S."/>
            <person name="Schroder R."/>
            <person name="Tautz D."/>
            <person name="Zdobnov E.M."/>
            <person name="Muzny D."/>
            <person name="Gibbs R.A."/>
            <person name="Weinstock G.M."/>
            <person name="Attaway T."/>
            <person name="Bell S."/>
            <person name="Buhay C.J."/>
            <person name="Chandrabose M.N."/>
            <person name="Chavez D."/>
            <person name="Clerk-Blankenburg K.P."/>
            <person name="Cree A."/>
            <person name="Dao M."/>
            <person name="Davis C."/>
            <person name="Chacko J."/>
            <person name="Dinh H."/>
            <person name="Dugan-Rocha S."/>
            <person name="Fowler G."/>
            <person name="Garner T.T."/>
            <person name="Garnes J."/>
            <person name="Gnirke A."/>
            <person name="Hawes A."/>
            <person name="Hernandez J."/>
            <person name="Hines S."/>
            <person name="Holder M."/>
            <person name="Hume J."/>
            <person name="Jhangiani S.N."/>
            <person name="Joshi V."/>
            <person name="Khan Z.M."/>
            <person name="Jackson L."/>
            <person name="Kovar C."/>
            <person name="Kowis A."/>
            <person name="Lee S."/>
            <person name="Lewis L.R."/>
            <person name="Margolis J."/>
            <person name="Morgan M."/>
            <person name="Nazareth L.V."/>
            <person name="Nguyen N."/>
            <person name="Okwuonu G."/>
            <person name="Parker D."/>
            <person name="Richards S."/>
            <person name="Ruiz S.J."/>
            <person name="Santibanez J."/>
            <person name="Savard J."/>
            <person name="Scherer S.E."/>
            <person name="Schneider B."/>
            <person name="Sodergren E."/>
            <person name="Tautz D."/>
            <person name="Vattahil S."/>
            <person name="Villasana D."/>
            <person name="White C.S."/>
            <person name="Wright R."/>
            <person name="Park Y."/>
            <person name="Beeman R.W."/>
            <person name="Lord J."/>
            <person name="Oppert B."/>
            <person name="Lorenzen M."/>
            <person name="Brown S."/>
            <person name="Wang L."/>
            <person name="Savard J."/>
            <person name="Tautz D."/>
            <person name="Richards S."/>
            <person name="Weinstock G."/>
            <person name="Gibbs R.A."/>
            <person name="Liu Y."/>
            <person name="Worley K."/>
            <person name="Weinstock G."/>
            <person name="Elsik C.G."/>
            <person name="Reese J.T."/>
            <person name="Elhaik E."/>
            <person name="Landan G."/>
            <person name="Graur D."/>
            <person name="Arensburger P."/>
            <person name="Atkinson P."/>
            <person name="Beeman R.W."/>
            <person name="Beidler J."/>
            <person name="Brown S.J."/>
            <person name="Demuth J.P."/>
            <person name="Drury D.W."/>
            <person name="Du Y.Z."/>
            <person name="Fujiwara H."/>
            <person name="Lorenzen M."/>
            <person name="Maselli V."/>
            <person name="Osanai M."/>
            <person name="Park Y."/>
            <person name="Robertson H.M."/>
            <person name="Tu Z."/>
            <person name="Wang J.J."/>
            <person name="Wang S."/>
            <person name="Richards S."/>
            <person name="Song H."/>
            <person name="Zhang L."/>
            <person name="Sodergren E."/>
            <person name="Werner D."/>
            <person name="Stanke M."/>
            <person name="Morgenstern B."/>
            <person name="Solovyev V."/>
            <person name="Kosarev P."/>
            <person name="Brown G."/>
            <person name="Chen H.C."/>
            <person name="Ermolaeva O."/>
            <person name="Hlavina W."/>
            <person name="Kapustin Y."/>
            <person name="Kiryutin B."/>
            <person name="Kitts P."/>
            <person name="Maglott D."/>
            <person name="Pruitt K."/>
            <person name="Sapojnikov V."/>
            <person name="Souvorov A."/>
            <person name="Mackey A.J."/>
            <person name="Waterhouse R.M."/>
            <person name="Wyder S."/>
            <person name="Zdobnov E.M."/>
            <person name="Zdobnov E.M."/>
            <person name="Wyder S."/>
            <person name="Kriventseva E.V."/>
            <person name="Kadowaki T."/>
            <person name="Bork P."/>
            <person name="Aranda M."/>
            <person name="Bao R."/>
            <person name="Beermann A."/>
            <person name="Berns N."/>
            <person name="Bolognesi R."/>
            <person name="Bonneton F."/>
            <person name="Bopp D."/>
            <person name="Brown S.J."/>
            <person name="Bucher G."/>
            <person name="Butts T."/>
            <person name="Chaumot A."/>
            <person name="Denell R.E."/>
            <person name="Ferrier D.E."/>
            <person name="Friedrich M."/>
            <person name="Gordon C.M."/>
            <person name="Jindra M."/>
            <person name="Klingler M."/>
            <person name="Lan Q."/>
            <person name="Lattorff H.M."/>
            <person name="Laudet V."/>
            <person name="von Levetsow C."/>
            <person name="Liu Z."/>
            <person name="Lutz R."/>
            <person name="Lynch J.A."/>
            <person name="da Fonseca R.N."/>
            <person name="Posnien N."/>
            <person name="Reuter R."/>
            <person name="Roth S."/>
            <person name="Savard J."/>
            <person name="Schinko J.B."/>
            <person name="Schmitt C."/>
            <person name="Schoppmeier M."/>
            <person name="Schroder R."/>
            <person name="Shippy T.D."/>
            <person name="Simonnet F."/>
            <person name="Marques-Souza H."/>
            <person name="Tautz D."/>
            <person name="Tomoyasu Y."/>
            <person name="Trauner J."/>
            <person name="Van der Zee M."/>
            <person name="Vervoort M."/>
            <person name="Wittkopp N."/>
            <person name="Wimmer E.A."/>
            <person name="Yang X."/>
            <person name="Jones A.K."/>
            <person name="Sattelle D.B."/>
            <person name="Ebert P.R."/>
            <person name="Nelson D."/>
            <person name="Scott J.G."/>
            <person name="Beeman R.W."/>
            <person name="Muthukrishnan S."/>
            <person name="Kramer K.J."/>
            <person name="Arakane Y."/>
            <person name="Beeman R.W."/>
            <person name="Zhu Q."/>
            <person name="Hogenkamp D."/>
            <person name="Dixit R."/>
            <person name="Oppert B."/>
            <person name="Jiang H."/>
            <person name="Zou Z."/>
            <person name="Marshall J."/>
            <person name="Elpidina E."/>
            <person name="Vinokurov K."/>
            <person name="Oppert C."/>
            <person name="Zou Z."/>
            <person name="Evans J."/>
            <person name="Lu Z."/>
            <person name="Zhao P."/>
            <person name="Sumathipala N."/>
            <person name="Altincicek B."/>
            <person name="Vilcinskas A."/>
            <person name="Williams M."/>
            <person name="Hultmark D."/>
            <person name="Hetru C."/>
            <person name="Jiang H."/>
            <person name="Grimmelikhuijzen C.J."/>
            <person name="Hauser F."/>
            <person name="Cazzamali G."/>
            <person name="Williamson M."/>
            <person name="Park Y."/>
            <person name="Li B."/>
            <person name="Tanaka Y."/>
            <person name="Predel R."/>
            <person name="Neupert S."/>
            <person name="Schachtner J."/>
            <person name="Verleyen P."/>
            <person name="Raible F."/>
            <person name="Bork P."/>
            <person name="Friedrich M."/>
            <person name="Walden K.K."/>
            <person name="Robertson H.M."/>
            <person name="Angeli S."/>
            <person name="Foret S."/>
            <person name="Bucher G."/>
            <person name="Schuetz S."/>
            <person name="Maleszka R."/>
            <person name="Wimmer E.A."/>
            <person name="Beeman R.W."/>
            <person name="Lorenzen M."/>
            <person name="Tomoyasu Y."/>
            <person name="Miller S.C."/>
            <person name="Grossmann D."/>
            <person name="Bucher G."/>
        </authorList>
    </citation>
    <scope>NUCLEOTIDE SEQUENCE [LARGE SCALE GENOMIC DNA]</scope>
    <source>
        <strain evidence="1 2">Georgia GA2</strain>
    </source>
</reference>
<evidence type="ECO:0000313" key="2">
    <source>
        <dbReference type="Proteomes" id="UP000007266"/>
    </source>
</evidence>
<accession>D6WC77</accession>
<proteinExistence type="predicted"/>
<gene>
    <name evidence="1" type="primary">GLEAN_01337</name>
    <name evidence="1" type="ORF">TcasGA2_TC001337</name>
</gene>
<reference evidence="1 2" key="2">
    <citation type="journal article" date="2010" name="Nucleic Acids Res.">
        <title>BeetleBase in 2010: revisions to provide comprehensive genomic information for Tribolium castaneum.</title>
        <authorList>
            <person name="Kim H.S."/>
            <person name="Murphy T."/>
            <person name="Xia J."/>
            <person name="Caragea D."/>
            <person name="Park Y."/>
            <person name="Beeman R.W."/>
            <person name="Lorenzen M.D."/>
            <person name="Butcher S."/>
            <person name="Manak J.R."/>
            <person name="Brown S.J."/>
        </authorList>
    </citation>
    <scope>GENOME REANNOTATION</scope>
    <source>
        <strain evidence="1 2">Georgia GA2</strain>
    </source>
</reference>
<name>D6WC77_TRICA</name>
<evidence type="ECO:0000313" key="1">
    <source>
        <dbReference type="EMBL" id="EEZ98773.1"/>
    </source>
</evidence>